<keyword evidence="7" id="KW-0411">Iron-sulfur</keyword>
<keyword evidence="4 11" id="KW-0223">Dioxygenase</keyword>
<dbReference type="Pfam" id="PF00355">
    <property type="entry name" value="Rieske"/>
    <property type="match status" value="1"/>
</dbReference>
<dbReference type="InterPro" id="IPR036922">
    <property type="entry name" value="Rieske_2Fe-2S_sf"/>
</dbReference>
<keyword evidence="8" id="KW-0520">NAD</keyword>
<feature type="domain" description="Rieske" evidence="9">
    <location>
        <begin position="49"/>
        <end position="129"/>
    </location>
</feature>
<dbReference type="AlphaFoldDB" id="A0A1B1VV77"/>
<dbReference type="PRINTS" id="PR00090">
    <property type="entry name" value="RNGDIOXGNASE"/>
</dbReference>
<dbReference type="SUPFAM" id="SSF50022">
    <property type="entry name" value="ISP domain"/>
    <property type="match status" value="1"/>
</dbReference>
<evidence type="ECO:0000256" key="5">
    <source>
        <dbReference type="ARBA" id="ARBA00023002"/>
    </source>
</evidence>
<keyword evidence="2" id="KW-0001">2Fe-2S</keyword>
<reference evidence="10" key="1">
    <citation type="submission" date="2015-07" db="EMBL/GenBank/DDBJ databases">
        <title>The DpeA1A2 gene is responsible for the angular dioxygenation of diphenyl ether in Sphingobium phenoxybenzoativorans SC_3.</title>
        <authorList>
            <person name="Cai S."/>
            <person name="He J."/>
        </authorList>
    </citation>
    <scope>NUCLEOTIDE SEQUENCE</scope>
    <source>
        <strain evidence="10">SC_3</strain>
    </source>
</reference>
<evidence type="ECO:0000256" key="2">
    <source>
        <dbReference type="ARBA" id="ARBA00022714"/>
    </source>
</evidence>
<keyword evidence="6" id="KW-0408">Iron</keyword>
<reference evidence="11" key="2">
    <citation type="journal article" date="2017" name="Appl. Environ. Microbiol.">
        <title>Degradation of diphenyl ether in Sphingobium phenoxybenzoativorans SC_3 is initiated by a novel ring-cleavage dioxygenase.</title>
        <authorList>
            <person name="Cai S."/>
            <person name="Chen L.W."/>
            <person name="Ai Y.C."/>
            <person name="Qiu J.G."/>
            <person name="Wang C.H."/>
            <person name="Shi C."/>
            <person name="He J."/>
            <person name="Cai T.M."/>
        </authorList>
    </citation>
    <scope>NUCLEOTIDE SEQUENCE</scope>
    <source>
        <strain evidence="11">SC_3</strain>
    </source>
</reference>
<evidence type="ECO:0000313" key="11">
    <source>
        <dbReference type="EMBL" id="ARI47596.1"/>
    </source>
</evidence>
<evidence type="ECO:0000256" key="3">
    <source>
        <dbReference type="ARBA" id="ARBA00022723"/>
    </source>
</evidence>
<dbReference type="Pfam" id="PF00848">
    <property type="entry name" value="Ring_hydroxyl_A"/>
    <property type="match status" value="1"/>
</dbReference>
<evidence type="ECO:0000256" key="1">
    <source>
        <dbReference type="ARBA" id="ARBA00008751"/>
    </source>
</evidence>
<dbReference type="InterPro" id="IPR015881">
    <property type="entry name" value="ARHD_Rieske_2Fe_2S"/>
</dbReference>
<evidence type="ECO:0000256" key="4">
    <source>
        <dbReference type="ARBA" id="ARBA00022964"/>
    </source>
</evidence>
<name>A0A1B1VV77_9SPHN</name>
<dbReference type="PROSITE" id="PS51296">
    <property type="entry name" value="RIESKE"/>
    <property type="match status" value="1"/>
</dbReference>
<gene>
    <name evidence="10" type="primary">dpeA1</name>
</gene>
<dbReference type="GO" id="GO:0005506">
    <property type="term" value="F:iron ion binding"/>
    <property type="evidence" value="ECO:0007669"/>
    <property type="project" value="InterPro"/>
</dbReference>
<protein>
    <submittedName>
        <fullName evidence="11">Diphenyl ether 1a,2-dioxygenase large subunit</fullName>
    </submittedName>
    <submittedName>
        <fullName evidence="10">DpeA1</fullName>
    </submittedName>
</protein>
<dbReference type="Gene3D" id="2.102.10.10">
    <property type="entry name" value="Rieske [2Fe-2S] iron-sulphur domain"/>
    <property type="match status" value="1"/>
</dbReference>
<accession>A0A1B1VV77</accession>
<comment type="similarity">
    <text evidence="1">Belongs to the bacterial ring-hydroxylating dioxygenase alpha subunit family.</text>
</comment>
<evidence type="ECO:0000313" key="10">
    <source>
        <dbReference type="EMBL" id="ANW37879.1"/>
    </source>
</evidence>
<keyword evidence="5" id="KW-0560">Oxidoreductase</keyword>
<organism evidence="10">
    <name type="scientific">Sphingobium phenoxybenzoativorans</name>
    <dbReference type="NCBI Taxonomy" id="1592790"/>
    <lineage>
        <taxon>Bacteria</taxon>
        <taxon>Pseudomonadati</taxon>
        <taxon>Pseudomonadota</taxon>
        <taxon>Alphaproteobacteria</taxon>
        <taxon>Sphingomonadales</taxon>
        <taxon>Sphingomonadaceae</taxon>
        <taxon>Sphingobium</taxon>
    </lineage>
</organism>
<evidence type="ECO:0000259" key="9">
    <source>
        <dbReference type="PROSITE" id="PS51296"/>
    </source>
</evidence>
<dbReference type="InterPro" id="IPR001663">
    <property type="entry name" value="Rng_hydr_dOase-A"/>
</dbReference>
<dbReference type="PANTHER" id="PTHR43756:SF1">
    <property type="entry name" value="3-PHENYLPROPIONATE_CINNAMIC ACID DIOXYGENASE SUBUNIT ALPHA"/>
    <property type="match status" value="1"/>
</dbReference>
<sequence>MFGLRFMERDMAGEFSAMISAKTSQVDRKIFSDEEIFREEQRRIFAKAWIFVGHESQIPNAGDYFLSRMGIDPVILVRDKSGSIGVFHNSCRHRGMRVCRYDAGNTRLFTCSYHGWSFGIDGKLVGVPGMKEGYCNKLDKSEWGLIPVAKIANYKGAIWATWDADAVSLEEYLGDMRYMLDLALDSHDGTEGGSEVSIGVQKWTIPSNWKLSAENFIGDLYHNISHRSVDMVGIGPEGTSQRRDEGFINNATLVSVGFHERGHGGINVYLPPEYVDARPYPGEIGEWFRAADKARKDRLGENACILGGVGTVFPNMSFRANQPRQIIVWNPVSATETEVWSWYLFDAKSPDSVKAFMREYALRYCGPAGMTERDDMENWQGATEGSVGGVVESFPYNYAYNLADDEQPFEALPNLPYAKNAVIGATEGNARGFYRQWSIWMDATNWDEIRREQMKIKGRI</sequence>
<dbReference type="Gene3D" id="3.90.380.10">
    <property type="entry name" value="Naphthalene 1,2-dioxygenase Alpha Subunit, Chain A, domain 1"/>
    <property type="match status" value="1"/>
</dbReference>
<dbReference type="SUPFAM" id="SSF55961">
    <property type="entry name" value="Bet v1-like"/>
    <property type="match status" value="1"/>
</dbReference>
<dbReference type="PANTHER" id="PTHR43756">
    <property type="entry name" value="CHOLINE MONOOXYGENASE, CHLOROPLASTIC"/>
    <property type="match status" value="1"/>
</dbReference>
<proteinExistence type="inferred from homology"/>
<dbReference type="GO" id="GO:0051537">
    <property type="term" value="F:2 iron, 2 sulfur cluster binding"/>
    <property type="evidence" value="ECO:0007669"/>
    <property type="project" value="UniProtKB-KW"/>
</dbReference>
<evidence type="ECO:0000256" key="8">
    <source>
        <dbReference type="ARBA" id="ARBA00023027"/>
    </source>
</evidence>
<dbReference type="InterPro" id="IPR015879">
    <property type="entry name" value="Ring_hydroxy_dOase_asu_C_dom"/>
</dbReference>
<dbReference type="PROSITE" id="PS00570">
    <property type="entry name" value="RING_HYDROXYL_ALPHA"/>
    <property type="match status" value="1"/>
</dbReference>
<dbReference type="EMBL" id="KX823577">
    <property type="protein sequence ID" value="ARI47596.1"/>
    <property type="molecule type" value="Genomic_DNA"/>
</dbReference>
<evidence type="ECO:0000256" key="7">
    <source>
        <dbReference type="ARBA" id="ARBA00023014"/>
    </source>
</evidence>
<dbReference type="InterPro" id="IPR017941">
    <property type="entry name" value="Rieske_2Fe-2S"/>
</dbReference>
<dbReference type="SMR" id="A0A1B1VV77"/>
<dbReference type="GO" id="GO:0051213">
    <property type="term" value="F:dioxygenase activity"/>
    <property type="evidence" value="ECO:0007669"/>
    <property type="project" value="UniProtKB-KW"/>
</dbReference>
<keyword evidence="3" id="KW-0479">Metal-binding</keyword>
<dbReference type="EMBL" id="KT319224">
    <property type="protein sequence ID" value="ANW37879.1"/>
    <property type="molecule type" value="Genomic_DNA"/>
</dbReference>
<evidence type="ECO:0000256" key="6">
    <source>
        <dbReference type="ARBA" id="ARBA00023004"/>
    </source>
</evidence>